<feature type="domain" description="Helicase C-terminal" evidence="17">
    <location>
        <begin position="525"/>
        <end position="676"/>
    </location>
</feature>
<evidence type="ECO:0000313" key="19">
    <source>
        <dbReference type="Proteomes" id="UP000435649"/>
    </source>
</evidence>
<dbReference type="GO" id="GO:0043139">
    <property type="term" value="F:5'-3' DNA helicase activity"/>
    <property type="evidence" value="ECO:0007669"/>
    <property type="project" value="UniProtKB-EC"/>
</dbReference>
<keyword evidence="19" id="KW-1185">Reference proteome</keyword>
<evidence type="ECO:0000256" key="10">
    <source>
        <dbReference type="ARBA" id="ARBA00023235"/>
    </source>
</evidence>
<dbReference type="PANTHER" id="PTHR11472:SF34">
    <property type="entry name" value="REGULATOR OF TELOMERE ELONGATION HELICASE 1"/>
    <property type="match status" value="1"/>
</dbReference>
<keyword evidence="9" id="KW-0238">DNA-binding</keyword>
<dbReference type="EMBL" id="VUNS01000002">
    <property type="protein sequence ID" value="MST95891.1"/>
    <property type="molecule type" value="Genomic_DNA"/>
</dbReference>
<dbReference type="PROSITE" id="PS51192">
    <property type="entry name" value="HELICASE_ATP_BIND_1"/>
    <property type="match status" value="1"/>
</dbReference>
<dbReference type="AlphaFoldDB" id="A0A844FZP3"/>
<reference evidence="18 19" key="1">
    <citation type="submission" date="2019-08" db="EMBL/GenBank/DDBJ databases">
        <title>In-depth cultivation of the pig gut microbiome towards novel bacterial diversity and tailored functional studies.</title>
        <authorList>
            <person name="Wylensek D."/>
            <person name="Hitch T.C.A."/>
            <person name="Clavel T."/>
        </authorList>
    </citation>
    <scope>NUCLEOTIDE SEQUENCE [LARGE SCALE GENOMIC DNA]</scope>
    <source>
        <strain evidence="18 19">BBE-744-WT-12</strain>
    </source>
</reference>
<evidence type="ECO:0000256" key="5">
    <source>
        <dbReference type="ARBA" id="ARBA00022806"/>
    </source>
</evidence>
<dbReference type="InterPro" id="IPR027417">
    <property type="entry name" value="P-loop_NTPase"/>
</dbReference>
<feature type="domain" description="Helicase ATP-binding" evidence="16">
    <location>
        <begin position="63"/>
        <end position="332"/>
    </location>
</feature>
<dbReference type="GO" id="GO:0046872">
    <property type="term" value="F:metal ion binding"/>
    <property type="evidence" value="ECO:0007669"/>
    <property type="project" value="UniProtKB-KW"/>
</dbReference>
<evidence type="ECO:0000256" key="6">
    <source>
        <dbReference type="ARBA" id="ARBA00022840"/>
    </source>
</evidence>
<evidence type="ECO:0000256" key="13">
    <source>
        <dbReference type="ARBA" id="ARBA00048954"/>
    </source>
</evidence>
<dbReference type="EC" id="5.6.2.3" evidence="12"/>
<dbReference type="GO" id="GO:0005524">
    <property type="term" value="F:ATP binding"/>
    <property type="evidence" value="ECO:0007669"/>
    <property type="project" value="UniProtKB-KW"/>
</dbReference>
<dbReference type="PROSITE" id="PS51193">
    <property type="entry name" value="HELICASE_ATP_BIND_2"/>
    <property type="match status" value="1"/>
</dbReference>
<dbReference type="GO" id="GO:0003677">
    <property type="term" value="F:DNA binding"/>
    <property type="evidence" value="ECO:0007669"/>
    <property type="project" value="UniProtKB-KW"/>
</dbReference>
<dbReference type="InterPro" id="IPR010614">
    <property type="entry name" value="RAD3-like_helicase_DEAD"/>
</dbReference>
<keyword evidence="6" id="KW-0067">ATP-binding</keyword>
<dbReference type="PANTHER" id="PTHR11472">
    <property type="entry name" value="DNA REPAIR DEAD HELICASE RAD3/XP-D SUBFAMILY MEMBER"/>
    <property type="match status" value="1"/>
</dbReference>
<organism evidence="18 19">
    <name type="scientific">Victivallis lenta</name>
    <dbReference type="NCBI Taxonomy" id="2606640"/>
    <lineage>
        <taxon>Bacteria</taxon>
        <taxon>Pseudomonadati</taxon>
        <taxon>Lentisphaerota</taxon>
        <taxon>Lentisphaeria</taxon>
        <taxon>Victivallales</taxon>
        <taxon>Victivallaceae</taxon>
        <taxon>Victivallis</taxon>
    </lineage>
</organism>
<keyword evidence="4" id="KW-0378">Hydrolase</keyword>
<evidence type="ECO:0000256" key="8">
    <source>
        <dbReference type="ARBA" id="ARBA00023014"/>
    </source>
</evidence>
<dbReference type="InterPro" id="IPR006555">
    <property type="entry name" value="ATP-dep_Helicase_C"/>
</dbReference>
<keyword evidence="8" id="KW-0411">Iron-sulfur</keyword>
<feature type="domain" description="Helicase ATP-binding" evidence="15">
    <location>
        <begin position="85"/>
        <end position="330"/>
    </location>
</feature>
<evidence type="ECO:0000256" key="14">
    <source>
        <dbReference type="SAM" id="MobiDB-lite"/>
    </source>
</evidence>
<keyword evidence="2" id="KW-0479">Metal-binding</keyword>
<evidence type="ECO:0000256" key="7">
    <source>
        <dbReference type="ARBA" id="ARBA00023004"/>
    </source>
</evidence>
<dbReference type="InterPro" id="IPR014001">
    <property type="entry name" value="Helicase_ATP-bd"/>
</dbReference>
<dbReference type="RefSeq" id="WP_154416879.1">
    <property type="nucleotide sequence ID" value="NZ_VUNS01000002.1"/>
</dbReference>
<dbReference type="InterPro" id="IPR011545">
    <property type="entry name" value="DEAD/DEAH_box_helicase_dom"/>
</dbReference>
<evidence type="ECO:0000256" key="2">
    <source>
        <dbReference type="ARBA" id="ARBA00022723"/>
    </source>
</evidence>
<comment type="similarity">
    <text evidence="11">Belongs to the helicase family. DinG subfamily.</text>
</comment>
<evidence type="ECO:0000259" key="17">
    <source>
        <dbReference type="PROSITE" id="PS51194"/>
    </source>
</evidence>
<comment type="catalytic activity">
    <reaction evidence="13">
        <text>ATP + H2O = ADP + phosphate + H(+)</text>
        <dbReference type="Rhea" id="RHEA:13065"/>
        <dbReference type="ChEBI" id="CHEBI:15377"/>
        <dbReference type="ChEBI" id="CHEBI:15378"/>
        <dbReference type="ChEBI" id="CHEBI:30616"/>
        <dbReference type="ChEBI" id="CHEBI:43474"/>
        <dbReference type="ChEBI" id="CHEBI:456216"/>
        <dbReference type="EC" id="5.6.2.3"/>
    </reaction>
</comment>
<accession>A0A844FZP3</accession>
<evidence type="ECO:0000256" key="11">
    <source>
        <dbReference type="ARBA" id="ARBA00038058"/>
    </source>
</evidence>
<dbReference type="SMART" id="SM00487">
    <property type="entry name" value="DEXDc"/>
    <property type="match status" value="1"/>
</dbReference>
<evidence type="ECO:0000313" key="18">
    <source>
        <dbReference type="EMBL" id="MST95891.1"/>
    </source>
</evidence>
<protein>
    <recommendedName>
        <fullName evidence="12">DNA 5'-3' helicase</fullName>
        <ecNumber evidence="12">5.6.2.3</ecNumber>
    </recommendedName>
</protein>
<dbReference type="GO" id="GO:0051536">
    <property type="term" value="F:iron-sulfur cluster binding"/>
    <property type="evidence" value="ECO:0007669"/>
    <property type="project" value="UniProtKB-KW"/>
</dbReference>
<evidence type="ECO:0000256" key="3">
    <source>
        <dbReference type="ARBA" id="ARBA00022741"/>
    </source>
</evidence>
<dbReference type="Gene3D" id="3.40.50.300">
    <property type="entry name" value="P-loop containing nucleotide triphosphate hydrolases"/>
    <property type="match status" value="2"/>
</dbReference>
<dbReference type="Pfam" id="PF00270">
    <property type="entry name" value="DEAD"/>
    <property type="match status" value="1"/>
</dbReference>
<keyword evidence="7" id="KW-0408">Iron</keyword>
<keyword evidence="10" id="KW-0413">Isomerase</keyword>
<evidence type="ECO:0000256" key="4">
    <source>
        <dbReference type="ARBA" id="ARBA00022801"/>
    </source>
</evidence>
<dbReference type="Pfam" id="PF13307">
    <property type="entry name" value="Helicase_C_2"/>
    <property type="match status" value="1"/>
</dbReference>
<dbReference type="SMART" id="SM00491">
    <property type="entry name" value="HELICc2"/>
    <property type="match status" value="1"/>
</dbReference>
<sequence>MIKPIDFNLPPGEEPDDVPEAAAPHFDPSEFNVEYEFDPPPVEIDIRSECEAFFAPGGPLKAAAEYGGRPYEFRPQQLEMAGAIADALCCGDNLCIEAPTGVGKSFAYLIPLIYRSRLAARPALVSTETINLQEQLIDKDIPLLRKLTGIEFKAALAKGRHNYLCRRRFALLSGEQRDALLPAPALALDIGRLGRWMEYTTDGERDSIDFRLEPETWSLACCDGASCLGPKCEFYRNCFYYRARQSWETADIVVANHALFFTDLAMRAASGAAGALLPNYGVVLLDEAHTLEDNAADHLGLHLSRFGIVATLNRLYNQENARGLLMRKGADPALRGAVADSRDEAYGFFTPFENVLREHNESALEIQDPSRFPNRLSAKLEQLYRSLAQFLEGQEDASFRTEVEAQLTRCREFIVGIDQFTRKLVPDAVYYAESERGSVSLHATPLNVPELLSELLFHQDFPVILCSATLTVRNSFDYYTGRTGFCNGRTLLLDSPFGADQARVYIPRDMPDPKDDGYQAALEREVPRFVELTQGKAFVLFTSYASLRRTADDLREYFRGKGWQLLVQGENMTRSGLLREFKEDTDSVLFGTDSFWTGVDVPGESLSNVIVTRLPFAVPSHPLIAARMERLEREGQNSFAAYSLPEAVLKFRQGVGRLIRSRNDRGIVVVLDRRVISKHYGKMFLDSIPYRFELV</sequence>
<dbReference type="GO" id="GO:0006139">
    <property type="term" value="P:nucleobase-containing compound metabolic process"/>
    <property type="evidence" value="ECO:0007669"/>
    <property type="project" value="InterPro"/>
</dbReference>
<feature type="region of interest" description="Disordered" evidence="14">
    <location>
        <begin position="1"/>
        <end position="25"/>
    </location>
</feature>
<comment type="cofactor">
    <cofactor evidence="1">
        <name>[4Fe-4S] cluster</name>
        <dbReference type="ChEBI" id="CHEBI:49883"/>
    </cofactor>
</comment>
<dbReference type="InterPro" id="IPR014013">
    <property type="entry name" value="Helic_SF1/SF2_ATP-bd_DinG/Rad3"/>
</dbReference>
<dbReference type="InterPro" id="IPR045028">
    <property type="entry name" value="DinG/Rad3-like"/>
</dbReference>
<proteinExistence type="inferred from homology"/>
<comment type="caution">
    <text evidence="18">The sequence shown here is derived from an EMBL/GenBank/DDBJ whole genome shotgun (WGS) entry which is preliminary data.</text>
</comment>
<keyword evidence="5 18" id="KW-0347">Helicase</keyword>
<keyword evidence="3" id="KW-0547">Nucleotide-binding</keyword>
<dbReference type="Proteomes" id="UP000435649">
    <property type="component" value="Unassembled WGS sequence"/>
</dbReference>
<dbReference type="PROSITE" id="PS51194">
    <property type="entry name" value="HELICASE_CTER"/>
    <property type="match status" value="1"/>
</dbReference>
<evidence type="ECO:0000256" key="9">
    <source>
        <dbReference type="ARBA" id="ARBA00023125"/>
    </source>
</evidence>
<gene>
    <name evidence="18" type="ORF">FYJ85_02385</name>
</gene>
<dbReference type="FunFam" id="3.40.50.300:FF:000437">
    <property type="entry name" value="ATP-dependent DNA helicase DinG"/>
    <property type="match status" value="1"/>
</dbReference>
<evidence type="ECO:0000256" key="1">
    <source>
        <dbReference type="ARBA" id="ARBA00001966"/>
    </source>
</evidence>
<name>A0A844FZP3_9BACT</name>
<evidence type="ECO:0000259" key="16">
    <source>
        <dbReference type="PROSITE" id="PS51193"/>
    </source>
</evidence>
<dbReference type="SUPFAM" id="SSF52540">
    <property type="entry name" value="P-loop containing nucleoside triphosphate hydrolases"/>
    <property type="match status" value="1"/>
</dbReference>
<evidence type="ECO:0000256" key="12">
    <source>
        <dbReference type="ARBA" id="ARBA00044969"/>
    </source>
</evidence>
<dbReference type="Pfam" id="PF06733">
    <property type="entry name" value="DEAD_2"/>
    <property type="match status" value="1"/>
</dbReference>
<evidence type="ECO:0000259" key="15">
    <source>
        <dbReference type="PROSITE" id="PS51192"/>
    </source>
</evidence>
<dbReference type="GO" id="GO:0016818">
    <property type="term" value="F:hydrolase activity, acting on acid anhydrides, in phosphorus-containing anhydrides"/>
    <property type="evidence" value="ECO:0007669"/>
    <property type="project" value="InterPro"/>
</dbReference>
<dbReference type="InterPro" id="IPR001650">
    <property type="entry name" value="Helicase_C-like"/>
</dbReference>